<accession>A0A5B7G7M0</accession>
<reference evidence="2 3" key="1">
    <citation type="submission" date="2019-05" db="EMBL/GenBank/DDBJ databases">
        <title>Another draft genome of Portunus trituberculatus and its Hox gene families provides insights of decapod evolution.</title>
        <authorList>
            <person name="Jeong J.-H."/>
            <person name="Song I."/>
            <person name="Kim S."/>
            <person name="Choi T."/>
            <person name="Kim D."/>
            <person name="Ryu S."/>
            <person name="Kim W."/>
        </authorList>
    </citation>
    <scope>NUCLEOTIDE SEQUENCE [LARGE SCALE GENOMIC DNA]</scope>
    <source>
        <tissue evidence="2">Muscle</tissue>
    </source>
</reference>
<keyword evidence="3" id="KW-1185">Reference proteome</keyword>
<organism evidence="2 3">
    <name type="scientific">Portunus trituberculatus</name>
    <name type="common">Swimming crab</name>
    <name type="synonym">Neptunus trituberculatus</name>
    <dbReference type="NCBI Taxonomy" id="210409"/>
    <lineage>
        <taxon>Eukaryota</taxon>
        <taxon>Metazoa</taxon>
        <taxon>Ecdysozoa</taxon>
        <taxon>Arthropoda</taxon>
        <taxon>Crustacea</taxon>
        <taxon>Multicrustacea</taxon>
        <taxon>Malacostraca</taxon>
        <taxon>Eumalacostraca</taxon>
        <taxon>Eucarida</taxon>
        <taxon>Decapoda</taxon>
        <taxon>Pleocyemata</taxon>
        <taxon>Brachyura</taxon>
        <taxon>Eubrachyura</taxon>
        <taxon>Portunoidea</taxon>
        <taxon>Portunidae</taxon>
        <taxon>Portuninae</taxon>
        <taxon>Portunus</taxon>
    </lineage>
</organism>
<evidence type="ECO:0000313" key="2">
    <source>
        <dbReference type="EMBL" id="MPC53203.1"/>
    </source>
</evidence>
<dbReference type="AlphaFoldDB" id="A0A5B7G7M0"/>
<dbReference type="Proteomes" id="UP000324222">
    <property type="component" value="Unassembled WGS sequence"/>
</dbReference>
<keyword evidence="1" id="KW-1133">Transmembrane helix</keyword>
<name>A0A5B7G7M0_PORTR</name>
<sequence length="208" mass="24022">MDGMFSTASVTVASFPQLVVSLIIILCIALIVLVFFDWRRFSTQASCDTSHADGKVPLPSTTFKREYLEFISFLFVELKYHRLRQVNDYKYLKAWVSVFKKGCLCYDRIERLAQAKQFIQGWKEGMKKGRRTGFKHGYHKGLLDGYTKGNKINYRKGRMDGLKAGDKDGYIKGYNEGYSAGNTEGCITDYRRERTRVLGKRIMKRPSF</sequence>
<dbReference type="EMBL" id="VSRR010011455">
    <property type="protein sequence ID" value="MPC53203.1"/>
    <property type="molecule type" value="Genomic_DNA"/>
</dbReference>
<evidence type="ECO:0000256" key="1">
    <source>
        <dbReference type="SAM" id="Phobius"/>
    </source>
</evidence>
<keyword evidence="1" id="KW-0812">Transmembrane</keyword>
<keyword evidence="1" id="KW-0472">Membrane</keyword>
<gene>
    <name evidence="2" type="ORF">E2C01_047091</name>
</gene>
<feature type="transmembrane region" description="Helical" evidence="1">
    <location>
        <begin position="15"/>
        <end position="36"/>
    </location>
</feature>
<evidence type="ECO:0000313" key="3">
    <source>
        <dbReference type="Proteomes" id="UP000324222"/>
    </source>
</evidence>
<comment type="caution">
    <text evidence="2">The sequence shown here is derived from an EMBL/GenBank/DDBJ whole genome shotgun (WGS) entry which is preliminary data.</text>
</comment>
<proteinExistence type="predicted"/>
<protein>
    <submittedName>
        <fullName evidence="2">Uncharacterized protein</fullName>
    </submittedName>
</protein>